<evidence type="ECO:0000313" key="4">
    <source>
        <dbReference type="Proteomes" id="UP000016930"/>
    </source>
</evidence>
<dbReference type="OrthoDB" id="2803997at2759"/>
<dbReference type="Pfam" id="PF20149">
    <property type="entry name" value="DUF6532"/>
    <property type="match status" value="1"/>
</dbReference>
<protein>
    <recommendedName>
        <fullName evidence="2">DUF6532 domain-containing protein</fullName>
    </recommendedName>
</protein>
<feature type="region of interest" description="Disordered" evidence="1">
    <location>
        <begin position="40"/>
        <end position="122"/>
    </location>
</feature>
<name>M2Q8S7_CERS8</name>
<organism evidence="3 4">
    <name type="scientific">Ceriporiopsis subvermispora (strain B)</name>
    <name type="common">White-rot fungus</name>
    <name type="synonym">Gelatoporia subvermispora</name>
    <dbReference type="NCBI Taxonomy" id="914234"/>
    <lineage>
        <taxon>Eukaryota</taxon>
        <taxon>Fungi</taxon>
        <taxon>Dikarya</taxon>
        <taxon>Basidiomycota</taxon>
        <taxon>Agaricomycotina</taxon>
        <taxon>Agaricomycetes</taxon>
        <taxon>Polyporales</taxon>
        <taxon>Gelatoporiaceae</taxon>
        <taxon>Gelatoporia</taxon>
    </lineage>
</organism>
<gene>
    <name evidence="3" type="ORF">CERSUDRAFT_118309</name>
</gene>
<evidence type="ECO:0000259" key="2">
    <source>
        <dbReference type="Pfam" id="PF20149"/>
    </source>
</evidence>
<proteinExistence type="predicted"/>
<reference evidence="3 4" key="1">
    <citation type="journal article" date="2012" name="Proc. Natl. Acad. Sci. U.S.A.">
        <title>Comparative genomics of Ceriporiopsis subvermispora and Phanerochaete chrysosporium provide insight into selective ligninolysis.</title>
        <authorList>
            <person name="Fernandez-Fueyo E."/>
            <person name="Ruiz-Duenas F.J."/>
            <person name="Ferreira P."/>
            <person name="Floudas D."/>
            <person name="Hibbett D.S."/>
            <person name="Canessa P."/>
            <person name="Larrondo L.F."/>
            <person name="James T.Y."/>
            <person name="Seelenfreund D."/>
            <person name="Lobos S."/>
            <person name="Polanco R."/>
            <person name="Tello M."/>
            <person name="Honda Y."/>
            <person name="Watanabe T."/>
            <person name="Watanabe T."/>
            <person name="Ryu J.S."/>
            <person name="Kubicek C.P."/>
            <person name="Schmoll M."/>
            <person name="Gaskell J."/>
            <person name="Hammel K.E."/>
            <person name="St John F.J."/>
            <person name="Vanden Wymelenberg A."/>
            <person name="Sabat G."/>
            <person name="Splinter BonDurant S."/>
            <person name="Syed K."/>
            <person name="Yadav J.S."/>
            <person name="Doddapaneni H."/>
            <person name="Subramanian V."/>
            <person name="Lavin J.L."/>
            <person name="Oguiza J.A."/>
            <person name="Perez G."/>
            <person name="Pisabarro A.G."/>
            <person name="Ramirez L."/>
            <person name="Santoyo F."/>
            <person name="Master E."/>
            <person name="Coutinho P.M."/>
            <person name="Henrissat B."/>
            <person name="Lombard V."/>
            <person name="Magnuson J.K."/>
            <person name="Kuees U."/>
            <person name="Hori C."/>
            <person name="Igarashi K."/>
            <person name="Samejima M."/>
            <person name="Held B.W."/>
            <person name="Barry K.W."/>
            <person name="LaButti K.M."/>
            <person name="Lapidus A."/>
            <person name="Lindquist E.A."/>
            <person name="Lucas S.M."/>
            <person name="Riley R."/>
            <person name="Salamov A.A."/>
            <person name="Hoffmeister D."/>
            <person name="Schwenk D."/>
            <person name="Hadar Y."/>
            <person name="Yarden O."/>
            <person name="de Vries R.P."/>
            <person name="Wiebenga A."/>
            <person name="Stenlid J."/>
            <person name="Eastwood D."/>
            <person name="Grigoriev I.V."/>
            <person name="Berka R.M."/>
            <person name="Blanchette R.A."/>
            <person name="Kersten P."/>
            <person name="Martinez A.T."/>
            <person name="Vicuna R."/>
            <person name="Cullen D."/>
        </authorList>
    </citation>
    <scope>NUCLEOTIDE SEQUENCE [LARGE SCALE GENOMIC DNA]</scope>
    <source>
        <strain evidence="3 4">B</strain>
    </source>
</reference>
<dbReference type="AlphaFoldDB" id="M2Q8S7"/>
<accession>M2Q8S7</accession>
<evidence type="ECO:0000256" key="1">
    <source>
        <dbReference type="SAM" id="MobiDB-lite"/>
    </source>
</evidence>
<dbReference type="Proteomes" id="UP000016930">
    <property type="component" value="Unassembled WGS sequence"/>
</dbReference>
<dbReference type="EMBL" id="KB445807">
    <property type="protein sequence ID" value="EMD33268.1"/>
    <property type="molecule type" value="Genomic_DNA"/>
</dbReference>
<dbReference type="InterPro" id="IPR045341">
    <property type="entry name" value="DUF6532"/>
</dbReference>
<keyword evidence="4" id="KW-1185">Reference proteome</keyword>
<sequence length="391" mass="44879">MAADPERKMGARRIREAIFERTGTMLTREYVTEMVQIHDPPRWKPKKRKTVAAEEGGAGEQNAEMGDWNQPWDGPGTSGLGSDEQGPALEGSVPVAGPSNSGSIRGRRTAVASSVPKYPRRKKDPPVDLMVLAVLQKTEEKLRVYYSTQNPFPTSEEREAAIAQHFSYALAECGHNESWYKLTDLNMVSLRQCDLNLRTSIHQAIHRYLPAAYGLVINPDTMQEQQNRARVAWLLEDSRYVYELPDRREGRFQHPVISEIIHNVWFNSTHSIGCTYQEFFNPIRNETLALILTTIRYDLLRWQTGILVESVVQADETRIYEEFLQALLQFDTGLMAPLWRRYRASIFRRALVIAGIGPGSALVRPLTTEEMQREHEHLRIRFEYDCVREHP</sequence>
<feature type="domain" description="DUF6532" evidence="2">
    <location>
        <begin position="140"/>
        <end position="330"/>
    </location>
</feature>
<evidence type="ECO:0000313" key="3">
    <source>
        <dbReference type="EMBL" id="EMD33268.1"/>
    </source>
</evidence>
<dbReference type="HOGENOM" id="CLU_705967_0_0_1"/>